<name>A0A379CAY9_9PAST</name>
<keyword evidence="2" id="KW-0560">Oxidoreductase</keyword>
<proteinExistence type="inferred from homology"/>
<keyword evidence="6" id="KW-1185">Reference proteome</keyword>
<evidence type="ECO:0000313" key="5">
    <source>
        <dbReference type="EMBL" id="SUB59441.1"/>
    </source>
</evidence>
<dbReference type="GO" id="GO:0000166">
    <property type="term" value="F:nucleotide binding"/>
    <property type="evidence" value="ECO:0007669"/>
    <property type="project" value="InterPro"/>
</dbReference>
<sequence>MKTVITYGSFDLFHQGHINLLKRAKAFGDKLIVGVTSELYDRERGKFNVVNSLEERVKTIQNLPFVDEVIIEYDKDQKPKDIQELNVDVFVIGDDWKGHFDYLKDFCEVIYLPRTPRISSTQLRQDLNEINIGVIGTGRIANRFVSSIDEHCNVIVKSAFSRNIQNVNDFITRNGISYGFDDIDKFLNSGIDAVYIASPHQTHFEYAKKCILSNKHVLCEKPVTLNKCELEELIILAEQQNVVFMEAIKTAFLPAFSQLLSELESGIIGDILEVRATFTKLVDDKNAREYDCDFGGATNELASYPLLLATKVLGNVKDISFYPIMEDKVDIANRIVTTHENGNIAISTVGIGMKQEGCAVISGTKGYIYIPAPWWLTKKFFIRFENTHKEIELFYDFVGDGLHYEISEFVVMIRRQKTCSDILSCDEMKEINKVISKFQEEKA</sequence>
<dbReference type="AlphaFoldDB" id="A0A379CAY9"/>
<dbReference type="SUPFAM" id="SSF52374">
    <property type="entry name" value="Nucleotidylyl transferase"/>
    <property type="match status" value="1"/>
</dbReference>
<dbReference type="SUPFAM" id="SSF51735">
    <property type="entry name" value="NAD(P)-binding Rossmann-fold domains"/>
    <property type="match status" value="1"/>
</dbReference>
<dbReference type="Gene3D" id="3.30.360.10">
    <property type="entry name" value="Dihydrodipicolinate Reductase, domain 2"/>
    <property type="match status" value="1"/>
</dbReference>
<keyword evidence="5" id="KW-0808">Transferase</keyword>
<dbReference type="Gene3D" id="3.40.50.720">
    <property type="entry name" value="NAD(P)-binding Rossmann-like Domain"/>
    <property type="match status" value="1"/>
</dbReference>
<dbReference type="InterPro" id="IPR036291">
    <property type="entry name" value="NAD(P)-bd_dom_sf"/>
</dbReference>
<dbReference type="Proteomes" id="UP000255417">
    <property type="component" value="Unassembled WGS sequence"/>
</dbReference>
<gene>
    <name evidence="5" type="primary">tagD</name>
    <name evidence="5" type="ORF">NCTC12872_01426</name>
</gene>
<organism evidence="5 6">
    <name type="scientific">Phocoenobacter uteri</name>
    <dbReference type="NCBI Taxonomy" id="146806"/>
    <lineage>
        <taxon>Bacteria</taxon>
        <taxon>Pseudomonadati</taxon>
        <taxon>Pseudomonadota</taxon>
        <taxon>Gammaproteobacteria</taxon>
        <taxon>Pasteurellales</taxon>
        <taxon>Pasteurellaceae</taxon>
        <taxon>Phocoenobacter</taxon>
    </lineage>
</organism>
<dbReference type="PANTHER" id="PTHR22604:SF105">
    <property type="entry name" value="TRANS-1,2-DIHYDROBENZENE-1,2-DIOL DEHYDROGENASE"/>
    <property type="match status" value="1"/>
</dbReference>
<comment type="similarity">
    <text evidence="1">Belongs to the Gfo/Idh/MocA family.</text>
</comment>
<evidence type="ECO:0000256" key="2">
    <source>
        <dbReference type="ARBA" id="ARBA00023002"/>
    </source>
</evidence>
<dbReference type="EMBL" id="UGTA01000001">
    <property type="protein sequence ID" value="SUB59441.1"/>
    <property type="molecule type" value="Genomic_DNA"/>
</dbReference>
<evidence type="ECO:0000313" key="6">
    <source>
        <dbReference type="Proteomes" id="UP000255417"/>
    </source>
</evidence>
<evidence type="ECO:0000259" key="4">
    <source>
        <dbReference type="Pfam" id="PF01467"/>
    </source>
</evidence>
<protein>
    <submittedName>
        <fullName evidence="5">Glycerol-3-phosphate cytidylyltransferase</fullName>
        <ecNumber evidence="5">2.7.7.39</ecNumber>
    </submittedName>
</protein>
<dbReference type="InterPro" id="IPR000683">
    <property type="entry name" value="Gfo/Idh/MocA-like_OxRdtase_N"/>
</dbReference>
<reference evidence="5 6" key="1">
    <citation type="submission" date="2018-06" db="EMBL/GenBank/DDBJ databases">
        <authorList>
            <consortium name="Pathogen Informatics"/>
            <person name="Doyle S."/>
        </authorList>
    </citation>
    <scope>NUCLEOTIDE SEQUENCE [LARGE SCALE GENOMIC DNA]</scope>
    <source>
        <strain evidence="5 6">NCTC12872</strain>
    </source>
</reference>
<dbReference type="InterPro" id="IPR004821">
    <property type="entry name" value="Cyt_trans-like"/>
</dbReference>
<dbReference type="InterPro" id="IPR050984">
    <property type="entry name" value="Gfo/Idh/MocA_domain"/>
</dbReference>
<evidence type="ECO:0000259" key="3">
    <source>
        <dbReference type="Pfam" id="PF01408"/>
    </source>
</evidence>
<dbReference type="OrthoDB" id="9802794at2"/>
<evidence type="ECO:0000256" key="1">
    <source>
        <dbReference type="ARBA" id="ARBA00010928"/>
    </source>
</evidence>
<dbReference type="NCBIfam" id="TIGR00125">
    <property type="entry name" value="cyt_tran_rel"/>
    <property type="match status" value="1"/>
</dbReference>
<dbReference type="Pfam" id="PF01408">
    <property type="entry name" value="GFO_IDH_MocA"/>
    <property type="match status" value="1"/>
</dbReference>
<dbReference type="RefSeq" id="WP_115315914.1">
    <property type="nucleotide sequence ID" value="NZ_LWIF01000001.1"/>
</dbReference>
<feature type="domain" description="Cytidyltransferase-like" evidence="4">
    <location>
        <begin position="5"/>
        <end position="125"/>
    </location>
</feature>
<accession>A0A379CAY9</accession>
<dbReference type="PANTHER" id="PTHR22604">
    <property type="entry name" value="OXIDOREDUCTASES"/>
    <property type="match status" value="1"/>
</dbReference>
<feature type="domain" description="Gfo/Idh/MocA-like oxidoreductase N-terminal" evidence="3">
    <location>
        <begin position="130"/>
        <end position="246"/>
    </location>
</feature>
<keyword evidence="5" id="KW-0548">Nucleotidyltransferase</keyword>
<dbReference type="Gene3D" id="3.40.50.620">
    <property type="entry name" value="HUPs"/>
    <property type="match status" value="1"/>
</dbReference>
<dbReference type="GO" id="GO:0016491">
    <property type="term" value="F:oxidoreductase activity"/>
    <property type="evidence" value="ECO:0007669"/>
    <property type="project" value="UniProtKB-KW"/>
</dbReference>
<dbReference type="Pfam" id="PF01467">
    <property type="entry name" value="CTP_transf_like"/>
    <property type="match status" value="1"/>
</dbReference>
<dbReference type="InterPro" id="IPR014729">
    <property type="entry name" value="Rossmann-like_a/b/a_fold"/>
</dbReference>
<dbReference type="EC" id="2.7.7.39" evidence="5"/>
<dbReference type="SUPFAM" id="SSF55347">
    <property type="entry name" value="Glyceraldehyde-3-phosphate dehydrogenase-like, C-terminal domain"/>
    <property type="match status" value="1"/>
</dbReference>
<dbReference type="GO" id="GO:0047348">
    <property type="term" value="F:glycerol-3-phosphate cytidylyltransferase activity"/>
    <property type="evidence" value="ECO:0007669"/>
    <property type="project" value="UniProtKB-EC"/>
</dbReference>